<dbReference type="Proteomes" id="UP000198940">
    <property type="component" value="Unassembled WGS sequence"/>
</dbReference>
<evidence type="ECO:0000256" key="13">
    <source>
        <dbReference type="ARBA" id="ARBA00022917"/>
    </source>
</evidence>
<keyword evidence="9 16" id="KW-0547">Nucleotide-binding</keyword>
<dbReference type="InterPro" id="IPR023458">
    <property type="entry name" value="Met-tRNA_ligase_1"/>
</dbReference>
<dbReference type="Gene3D" id="1.10.730.10">
    <property type="entry name" value="Isoleucyl-tRNA Synthetase, Domain 1"/>
    <property type="match status" value="1"/>
</dbReference>
<dbReference type="GO" id="GO:0005524">
    <property type="term" value="F:ATP binding"/>
    <property type="evidence" value="ECO:0007669"/>
    <property type="project" value="UniProtKB-UniRule"/>
</dbReference>
<feature type="binding site" evidence="16">
    <location>
        <position position="149"/>
    </location>
    <ligand>
        <name>Zn(2+)</name>
        <dbReference type="ChEBI" id="CHEBI:29105"/>
    </ligand>
</feature>
<dbReference type="InterPro" id="IPR033911">
    <property type="entry name" value="MetRS_core"/>
</dbReference>
<dbReference type="InterPro" id="IPR002547">
    <property type="entry name" value="tRNA-bd_dom"/>
</dbReference>
<evidence type="ECO:0000313" key="21">
    <source>
        <dbReference type="Proteomes" id="UP000198940"/>
    </source>
</evidence>
<dbReference type="Gene3D" id="2.40.50.140">
    <property type="entry name" value="Nucleic acid-binding proteins"/>
    <property type="match status" value="1"/>
</dbReference>
<reference evidence="19 20" key="1">
    <citation type="submission" date="2016-11" db="EMBL/GenBank/DDBJ databases">
        <authorList>
            <person name="Varghese N."/>
            <person name="Submissions S."/>
        </authorList>
    </citation>
    <scope>NUCLEOTIDE SEQUENCE [LARGE SCALE GENOMIC DNA]</scope>
    <source>
        <strain evidence="19 20">CGMCC 1.12174</strain>
        <strain evidence="18 21">DSM 26351</strain>
    </source>
</reference>
<evidence type="ECO:0000256" key="8">
    <source>
        <dbReference type="ARBA" id="ARBA00022723"/>
    </source>
</evidence>
<evidence type="ECO:0000256" key="7">
    <source>
        <dbReference type="ARBA" id="ARBA00022598"/>
    </source>
</evidence>
<feature type="short sequence motif" description="'HIGH' region" evidence="16">
    <location>
        <begin position="17"/>
        <end position="27"/>
    </location>
</feature>
<dbReference type="GO" id="GO:0046872">
    <property type="term" value="F:metal ion binding"/>
    <property type="evidence" value="ECO:0007669"/>
    <property type="project" value="UniProtKB-KW"/>
</dbReference>
<dbReference type="HAMAP" id="MF_00098">
    <property type="entry name" value="Met_tRNA_synth_type1"/>
    <property type="match status" value="1"/>
</dbReference>
<dbReference type="InterPro" id="IPR001412">
    <property type="entry name" value="aa-tRNA-synth_I_CS"/>
</dbReference>
<dbReference type="PRINTS" id="PR01041">
    <property type="entry name" value="TRNASYNTHMET"/>
</dbReference>
<evidence type="ECO:0000256" key="10">
    <source>
        <dbReference type="ARBA" id="ARBA00022833"/>
    </source>
</evidence>
<feature type="short sequence motif" description="'KMSKS' region" evidence="16">
    <location>
        <begin position="338"/>
        <end position="342"/>
    </location>
</feature>
<proteinExistence type="inferred from homology"/>
<evidence type="ECO:0000256" key="6">
    <source>
        <dbReference type="ARBA" id="ARBA00022555"/>
    </source>
</evidence>
<dbReference type="CDD" id="cd07957">
    <property type="entry name" value="Anticodon_Ia_Met"/>
    <property type="match status" value="1"/>
</dbReference>
<dbReference type="FunFam" id="2.20.28.20:FF:000001">
    <property type="entry name" value="Methionine--tRNA ligase"/>
    <property type="match status" value="1"/>
</dbReference>
<dbReference type="Pfam" id="PF09334">
    <property type="entry name" value="tRNA-synt_1g"/>
    <property type="match status" value="1"/>
</dbReference>
<gene>
    <name evidence="16" type="primary">metG</name>
    <name evidence="18" type="ORF">SAMN04487891_105198</name>
    <name evidence="19" type="ORF">SAMN05216293_2802</name>
</gene>
<dbReference type="InterPro" id="IPR041872">
    <property type="entry name" value="Anticodon_Met"/>
</dbReference>
<dbReference type="SUPFAM" id="SSF52374">
    <property type="entry name" value="Nucleotidylyl transferase"/>
    <property type="match status" value="1"/>
</dbReference>
<comment type="function">
    <text evidence="1 16">Is required not only for elongation of protein synthesis but also for the initiation of all mRNA translation through initiator tRNA(fMet) aminoacylation.</text>
</comment>
<dbReference type="Gene3D" id="3.40.50.620">
    <property type="entry name" value="HUPs"/>
    <property type="match status" value="1"/>
</dbReference>
<evidence type="ECO:0000256" key="3">
    <source>
        <dbReference type="ARBA" id="ARBA00008258"/>
    </source>
</evidence>
<evidence type="ECO:0000259" key="17">
    <source>
        <dbReference type="PROSITE" id="PS50886"/>
    </source>
</evidence>
<evidence type="ECO:0000256" key="2">
    <source>
        <dbReference type="ARBA" id="ARBA00004496"/>
    </source>
</evidence>
<evidence type="ECO:0000256" key="4">
    <source>
        <dbReference type="ARBA" id="ARBA00011738"/>
    </source>
</evidence>
<keyword evidence="21" id="KW-1185">Reference proteome</keyword>
<evidence type="ECO:0000256" key="14">
    <source>
        <dbReference type="ARBA" id="ARBA00023146"/>
    </source>
</evidence>
<dbReference type="GO" id="GO:0000049">
    <property type="term" value="F:tRNA binding"/>
    <property type="evidence" value="ECO:0007669"/>
    <property type="project" value="UniProtKB-UniRule"/>
</dbReference>
<dbReference type="GO" id="GO:0004825">
    <property type="term" value="F:methionine-tRNA ligase activity"/>
    <property type="evidence" value="ECO:0007669"/>
    <property type="project" value="UniProtKB-UniRule"/>
</dbReference>
<evidence type="ECO:0000256" key="12">
    <source>
        <dbReference type="ARBA" id="ARBA00022884"/>
    </source>
</evidence>
<feature type="binding site" evidence="16">
    <location>
        <position position="341"/>
    </location>
    <ligand>
        <name>ATP</name>
        <dbReference type="ChEBI" id="CHEBI:30616"/>
    </ligand>
</feature>
<comment type="cofactor">
    <cofactor evidence="16">
        <name>Zn(2+)</name>
        <dbReference type="ChEBI" id="CHEBI:29105"/>
    </cofactor>
    <text evidence="16">Binds 1 zinc ion per subunit.</text>
</comment>
<comment type="subcellular location">
    <subcellularLocation>
        <location evidence="2 16">Cytoplasm</location>
    </subcellularLocation>
</comment>
<dbReference type="SUPFAM" id="SSF50249">
    <property type="entry name" value="Nucleic acid-binding proteins"/>
    <property type="match status" value="1"/>
</dbReference>
<keyword evidence="12 16" id="KW-0694">RNA-binding</keyword>
<dbReference type="InterPro" id="IPR029038">
    <property type="entry name" value="MetRS_Zn"/>
</dbReference>
<keyword evidence="10 16" id="KW-0862">Zinc</keyword>
<dbReference type="Pfam" id="PF01588">
    <property type="entry name" value="tRNA_bind"/>
    <property type="match status" value="1"/>
</dbReference>
<feature type="binding site" evidence="16">
    <location>
        <position position="152"/>
    </location>
    <ligand>
        <name>Zn(2+)</name>
        <dbReference type="ChEBI" id="CHEBI:29105"/>
    </ligand>
</feature>
<sequence>MTQNTHPSRYTITAALPYTNGPIHIGHLAGVYVPADIYSRYLRLKGNDVAFVCGSDEHGVAISMKAKKEGVTPKEVIDKYHGIIKKSFADFGISFDNYSRTSAEVHHKTASDFFQKMYDQGDFIEEETEQLYDDEAKQFLADRFVIGTCPKCGNEEAYGDQCERCGSSLNATDLINPKSTITGTIPSLKKTKHWFLPLDRYEAFLKEWILEGHRSDWKPNVYGQCKSWIDDGLKPRAVTRDLDWGIPVPVKGGEGKVLYVWFDAPIGYISSTKEWAEREGKDWKPYWMDQSTKLVHFIGKDNIVFHCIVFPSMLKAHGDFILPENVPANEFLNLEGNKLSTSKNWAVWLHEYLEEFPDMQDVLRYALTANAPETKDNDFTWKDFQARNNNELVAIFGNFVNRVAVLTQKYYNGIVPTPGALSEVDKETLEALKGFPEILSNSLERYRFREGSQELMNLARLGNKYLADEEPWKLIKTDEERVKTIMYVALQIATGLAVLSEPFLPFTSAKLKGILRVAQNDQNSVISSTSTALGTGSADTDWDDIASENTLLPAGHQLNPSELLFRKIEDEEIQKQLDKLEATKKSNASTTLSTGVTENEIMPQKETIAYEDFAKMDMRVGTILEAEKMPKADKLLVLKIDTGLDTRTIVSGIAESFQPEEIIGKKVTVLVNLAPRKLRGVESEGMILMTENQEGKLVFMNPDEDGVNNGEGIS</sequence>
<dbReference type="PANTHER" id="PTHR45765:SF1">
    <property type="entry name" value="METHIONINE--TRNA LIGASE, CYTOPLASMIC"/>
    <property type="match status" value="1"/>
</dbReference>
<dbReference type="NCBIfam" id="NF001100">
    <property type="entry name" value="PRK00133.1"/>
    <property type="match status" value="1"/>
</dbReference>
<evidence type="ECO:0000256" key="15">
    <source>
        <dbReference type="ARBA" id="ARBA00047364"/>
    </source>
</evidence>
<evidence type="ECO:0000256" key="1">
    <source>
        <dbReference type="ARBA" id="ARBA00003314"/>
    </source>
</evidence>
<keyword evidence="6 16" id="KW-0820">tRNA-binding</keyword>
<dbReference type="PANTHER" id="PTHR45765">
    <property type="entry name" value="METHIONINE--TRNA LIGASE"/>
    <property type="match status" value="1"/>
</dbReference>
<dbReference type="NCBIfam" id="TIGR00398">
    <property type="entry name" value="metG"/>
    <property type="match status" value="1"/>
</dbReference>
<dbReference type="InterPro" id="IPR014729">
    <property type="entry name" value="Rossmann-like_a/b/a_fold"/>
</dbReference>
<dbReference type="InterPro" id="IPR014758">
    <property type="entry name" value="Met-tRNA_synth"/>
</dbReference>
<dbReference type="PROSITE" id="PS50886">
    <property type="entry name" value="TRBD"/>
    <property type="match status" value="1"/>
</dbReference>
<keyword evidence="11 16" id="KW-0067">ATP-binding</keyword>
<dbReference type="OrthoDB" id="9810191at2"/>
<keyword evidence="13 16" id="KW-0648">Protein biosynthesis</keyword>
<evidence type="ECO:0000256" key="11">
    <source>
        <dbReference type="ARBA" id="ARBA00022840"/>
    </source>
</evidence>
<dbReference type="FunFam" id="2.40.50.140:FF:000042">
    <property type="entry name" value="Methionine--tRNA ligase"/>
    <property type="match status" value="1"/>
</dbReference>
<evidence type="ECO:0000313" key="20">
    <source>
        <dbReference type="Proteomes" id="UP000184031"/>
    </source>
</evidence>
<feature type="binding site" evidence="16">
    <location>
        <position position="162"/>
    </location>
    <ligand>
        <name>Zn(2+)</name>
        <dbReference type="ChEBI" id="CHEBI:29105"/>
    </ligand>
</feature>
<comment type="caution">
    <text evidence="19">The sequence shown here is derived from an EMBL/GenBank/DDBJ whole genome shotgun (WGS) entry which is preliminary data.</text>
</comment>
<evidence type="ECO:0000313" key="19">
    <source>
        <dbReference type="EMBL" id="SHL15231.1"/>
    </source>
</evidence>
<dbReference type="STRING" id="1055723.SAMN05216293_2802"/>
<protein>
    <recommendedName>
        <fullName evidence="16">Methionine--tRNA ligase</fullName>
        <ecNumber evidence="16">6.1.1.10</ecNumber>
    </recommendedName>
    <alternativeName>
        <fullName evidence="16">Methionyl-tRNA synthetase</fullName>
        <shortName evidence="16">MetRS</shortName>
    </alternativeName>
</protein>
<dbReference type="GO" id="GO:0005829">
    <property type="term" value="C:cytosol"/>
    <property type="evidence" value="ECO:0007669"/>
    <property type="project" value="TreeGrafter"/>
</dbReference>
<evidence type="ECO:0000313" key="18">
    <source>
        <dbReference type="EMBL" id="SFC07012.1"/>
    </source>
</evidence>
<dbReference type="Pfam" id="PF19303">
    <property type="entry name" value="Anticodon_3"/>
    <property type="match status" value="1"/>
</dbReference>
<dbReference type="Gene3D" id="2.20.28.20">
    <property type="entry name" value="Methionyl-tRNA synthetase, Zn-domain"/>
    <property type="match status" value="1"/>
</dbReference>
<dbReference type="InterPro" id="IPR009080">
    <property type="entry name" value="tRNAsynth_Ia_anticodon-bd"/>
</dbReference>
<dbReference type="NCBIfam" id="TIGR00399">
    <property type="entry name" value="metG_C_term"/>
    <property type="match status" value="1"/>
</dbReference>
<dbReference type="CDD" id="cd02800">
    <property type="entry name" value="tRNA_bind_EcMetRS_like"/>
    <property type="match status" value="1"/>
</dbReference>
<feature type="domain" description="TRNA-binding" evidence="17">
    <location>
        <begin position="612"/>
        <end position="714"/>
    </location>
</feature>
<comment type="subunit">
    <text evidence="4 16">Homodimer.</text>
</comment>
<dbReference type="SUPFAM" id="SSF47323">
    <property type="entry name" value="Anticodon-binding domain of a subclass of class I aminoacyl-tRNA synthetases"/>
    <property type="match status" value="1"/>
</dbReference>
<dbReference type="EC" id="6.1.1.10" evidence="16"/>
<dbReference type="CDD" id="cd00814">
    <property type="entry name" value="MetRS_core"/>
    <property type="match status" value="1"/>
</dbReference>
<dbReference type="SUPFAM" id="SSF57770">
    <property type="entry name" value="Methionyl-tRNA synthetase (MetRS), Zn-domain"/>
    <property type="match status" value="1"/>
</dbReference>
<keyword evidence="7 16" id="KW-0436">Ligase</keyword>
<dbReference type="PROSITE" id="PS00178">
    <property type="entry name" value="AA_TRNA_LIGASE_I"/>
    <property type="match status" value="1"/>
</dbReference>
<comment type="catalytic activity">
    <reaction evidence="15 16">
        <text>tRNA(Met) + L-methionine + ATP = L-methionyl-tRNA(Met) + AMP + diphosphate</text>
        <dbReference type="Rhea" id="RHEA:13481"/>
        <dbReference type="Rhea" id="RHEA-COMP:9667"/>
        <dbReference type="Rhea" id="RHEA-COMP:9698"/>
        <dbReference type="ChEBI" id="CHEBI:30616"/>
        <dbReference type="ChEBI" id="CHEBI:33019"/>
        <dbReference type="ChEBI" id="CHEBI:57844"/>
        <dbReference type="ChEBI" id="CHEBI:78442"/>
        <dbReference type="ChEBI" id="CHEBI:78530"/>
        <dbReference type="ChEBI" id="CHEBI:456215"/>
        <dbReference type="EC" id="6.1.1.10"/>
    </reaction>
</comment>
<dbReference type="InterPro" id="IPR012340">
    <property type="entry name" value="NA-bd_OB-fold"/>
</dbReference>
<keyword evidence="5 16" id="KW-0963">Cytoplasm</keyword>
<accession>A0A1M6YAG3</accession>
<dbReference type="AlphaFoldDB" id="A0A1M6YAG3"/>
<dbReference type="EMBL" id="FOKU01000005">
    <property type="protein sequence ID" value="SFC07012.1"/>
    <property type="molecule type" value="Genomic_DNA"/>
</dbReference>
<dbReference type="EMBL" id="FRAT01000007">
    <property type="protein sequence ID" value="SHL15231.1"/>
    <property type="molecule type" value="Genomic_DNA"/>
</dbReference>
<evidence type="ECO:0000256" key="5">
    <source>
        <dbReference type="ARBA" id="ARBA00022490"/>
    </source>
</evidence>
<dbReference type="Proteomes" id="UP000184031">
    <property type="component" value="Unassembled WGS sequence"/>
</dbReference>
<evidence type="ECO:0000256" key="16">
    <source>
        <dbReference type="HAMAP-Rule" id="MF_00098"/>
    </source>
</evidence>
<organism evidence="19 20">
    <name type="scientific">Flagellimonas taeanensis</name>
    <dbReference type="NCBI Taxonomy" id="1005926"/>
    <lineage>
        <taxon>Bacteria</taxon>
        <taxon>Pseudomonadati</taxon>
        <taxon>Bacteroidota</taxon>
        <taxon>Flavobacteriia</taxon>
        <taxon>Flavobacteriales</taxon>
        <taxon>Flavobacteriaceae</taxon>
        <taxon>Flagellimonas</taxon>
    </lineage>
</organism>
<feature type="binding site" evidence="16">
    <location>
        <position position="165"/>
    </location>
    <ligand>
        <name>Zn(2+)</name>
        <dbReference type="ChEBI" id="CHEBI:29105"/>
    </ligand>
</feature>
<keyword evidence="8 16" id="KW-0479">Metal-binding</keyword>
<dbReference type="InterPro" id="IPR015413">
    <property type="entry name" value="Methionyl/Leucyl_tRNA_Synth"/>
</dbReference>
<keyword evidence="14 16" id="KW-0030">Aminoacyl-tRNA synthetase</keyword>
<dbReference type="RefSeq" id="WP_072880899.1">
    <property type="nucleotide sequence ID" value="NZ_FOKU01000005.1"/>
</dbReference>
<name>A0A1M6YAG3_9FLAO</name>
<comment type="similarity">
    <text evidence="3 16">Belongs to the class-I aminoacyl-tRNA synthetase family. MetG type 1 subfamily.</text>
</comment>
<dbReference type="InterPro" id="IPR004495">
    <property type="entry name" value="Met-tRNA-synth_bsu_C"/>
</dbReference>
<dbReference type="GO" id="GO:0006431">
    <property type="term" value="P:methionyl-tRNA aminoacylation"/>
    <property type="evidence" value="ECO:0007669"/>
    <property type="project" value="UniProtKB-UniRule"/>
</dbReference>
<evidence type="ECO:0000256" key="9">
    <source>
        <dbReference type="ARBA" id="ARBA00022741"/>
    </source>
</evidence>